<accession>A0A7S8C8Q3</accession>
<dbReference type="InterPro" id="IPR022694">
    <property type="entry name" value="3-OHacyl-CoA_DH"/>
</dbReference>
<feature type="site" description="Important for catalytic activity" evidence="2">
    <location>
        <position position="137"/>
    </location>
</feature>
<dbReference type="InterPro" id="IPR006176">
    <property type="entry name" value="3-OHacyl-CoA_DH_NAD-bd"/>
</dbReference>
<dbReference type="Pfam" id="PF00725">
    <property type="entry name" value="3HCDH"/>
    <property type="match status" value="1"/>
</dbReference>
<name>A0A7S8C8Q3_9HYPH</name>
<dbReference type="Gene3D" id="1.10.1040.10">
    <property type="entry name" value="N-(1-d-carboxylethyl)-l-norvaline Dehydrogenase, domain 2"/>
    <property type="match status" value="1"/>
</dbReference>
<dbReference type="PROSITE" id="PS51257">
    <property type="entry name" value="PROKAR_LIPOPROTEIN"/>
    <property type="match status" value="1"/>
</dbReference>
<evidence type="ECO:0000313" key="5">
    <source>
        <dbReference type="EMBL" id="QPC45276.1"/>
    </source>
</evidence>
<evidence type="ECO:0000256" key="2">
    <source>
        <dbReference type="PIRSR" id="PIRSR000105-1"/>
    </source>
</evidence>
<dbReference type="GO" id="GO:0070403">
    <property type="term" value="F:NAD+ binding"/>
    <property type="evidence" value="ECO:0007669"/>
    <property type="project" value="InterPro"/>
</dbReference>
<proteinExistence type="predicted"/>
<dbReference type="InterPro" id="IPR006108">
    <property type="entry name" value="3HC_DH_C"/>
</dbReference>
<feature type="domain" description="3-hydroxyacyl-CoA dehydrogenase NAD binding" evidence="4">
    <location>
        <begin position="4"/>
        <end position="178"/>
    </location>
</feature>
<dbReference type="Gene3D" id="3.40.50.720">
    <property type="entry name" value="NAD(P)-binding Rossmann-like Domain"/>
    <property type="match status" value="1"/>
</dbReference>
<keyword evidence="1" id="KW-0560">Oxidoreductase</keyword>
<dbReference type="GO" id="GO:0006635">
    <property type="term" value="P:fatty acid beta-oxidation"/>
    <property type="evidence" value="ECO:0007669"/>
    <property type="project" value="TreeGrafter"/>
</dbReference>
<dbReference type="PANTHER" id="PTHR48075:SF5">
    <property type="entry name" value="3-HYDROXYBUTYRYL-COA DEHYDROGENASE"/>
    <property type="match status" value="1"/>
</dbReference>
<dbReference type="GO" id="GO:0008691">
    <property type="term" value="F:3-hydroxybutyryl-CoA dehydrogenase activity"/>
    <property type="evidence" value="ECO:0007669"/>
    <property type="project" value="TreeGrafter"/>
</dbReference>
<dbReference type="InterPro" id="IPR036291">
    <property type="entry name" value="NAD(P)-bd_dom_sf"/>
</dbReference>
<protein>
    <submittedName>
        <fullName evidence="5">3-hydroxyacyl-CoA dehydrogenase family protein</fullName>
    </submittedName>
</protein>
<evidence type="ECO:0000256" key="1">
    <source>
        <dbReference type="ARBA" id="ARBA00023002"/>
    </source>
</evidence>
<dbReference type="SUPFAM" id="SSF48179">
    <property type="entry name" value="6-phosphogluconate dehydrogenase C-terminal domain-like"/>
    <property type="match status" value="1"/>
</dbReference>
<dbReference type="EMBL" id="CP058214">
    <property type="protein sequence ID" value="QPC45276.1"/>
    <property type="molecule type" value="Genomic_DNA"/>
</dbReference>
<evidence type="ECO:0000259" key="4">
    <source>
        <dbReference type="Pfam" id="PF02737"/>
    </source>
</evidence>
<sequence length="315" mass="34180">MDRVAILGAGTMGHALALVHALAGCEVRLFDVDRAVLDGARELIDGALRTLIEDGGETTDPGAIHGRIHLTPDLAETVGDADLVIEAIIEDADAKRVLFEKLDALAPDGAIFASNTSYLDVFPLMPEARAGTSVVTHWYTPPYLIDLVDLVPGPGCRPGLIEGLADFYRRAGKAPLVFAQMVPGYVANRLQAALNLEILRIVEEGWASPRDVDFAIRHGLAERLLVMGHMRKMDFTGLDMVRRGLAAGSYRPPVPTGKSPVIEAEIARGRIGVRAGAGFYDYGDASPEALFRARDRKLLALRRFLKEQSDWDDMG</sequence>
<organism evidence="5 6">
    <name type="scientific">Kaustia mangrovi</name>
    <dbReference type="NCBI Taxonomy" id="2593653"/>
    <lineage>
        <taxon>Bacteria</taxon>
        <taxon>Pseudomonadati</taxon>
        <taxon>Pseudomonadota</taxon>
        <taxon>Alphaproteobacteria</taxon>
        <taxon>Hyphomicrobiales</taxon>
        <taxon>Parvibaculaceae</taxon>
        <taxon>Kaustia</taxon>
    </lineage>
</organism>
<dbReference type="KEGG" id="kmn:HW532_09680"/>
<feature type="domain" description="3-hydroxyacyl-CoA dehydrogenase C-terminal" evidence="3">
    <location>
        <begin position="184"/>
        <end position="282"/>
    </location>
</feature>
<reference evidence="5 6" key="1">
    <citation type="submission" date="2020-06" db="EMBL/GenBank/DDBJ databases">
        <title>Genome sequence of 2 isolates from Red Sea Mangroves.</title>
        <authorList>
            <person name="Sefrji F."/>
            <person name="Michoud G."/>
            <person name="Merlino G."/>
            <person name="Daffonchio D."/>
        </authorList>
    </citation>
    <scope>NUCLEOTIDE SEQUENCE [LARGE SCALE GENOMIC DNA]</scope>
    <source>
        <strain evidence="5 6">R1DC25</strain>
    </source>
</reference>
<keyword evidence="6" id="KW-1185">Reference proteome</keyword>
<gene>
    <name evidence="5" type="ORF">HW532_09680</name>
</gene>
<dbReference type="Proteomes" id="UP000593594">
    <property type="component" value="Chromosome"/>
</dbReference>
<dbReference type="InterPro" id="IPR008927">
    <property type="entry name" value="6-PGluconate_DH-like_C_sf"/>
</dbReference>
<dbReference type="PANTHER" id="PTHR48075">
    <property type="entry name" value="3-HYDROXYACYL-COA DEHYDROGENASE FAMILY PROTEIN"/>
    <property type="match status" value="1"/>
</dbReference>
<dbReference type="InterPro" id="IPR013328">
    <property type="entry name" value="6PGD_dom2"/>
</dbReference>
<dbReference type="Pfam" id="PF02737">
    <property type="entry name" value="3HCDH_N"/>
    <property type="match status" value="1"/>
</dbReference>
<dbReference type="AlphaFoldDB" id="A0A7S8C8Q3"/>
<dbReference type="PIRSF" id="PIRSF000105">
    <property type="entry name" value="HCDH"/>
    <property type="match status" value="1"/>
</dbReference>
<dbReference type="SUPFAM" id="SSF51735">
    <property type="entry name" value="NAD(P)-binding Rossmann-fold domains"/>
    <property type="match status" value="1"/>
</dbReference>
<evidence type="ECO:0000313" key="6">
    <source>
        <dbReference type="Proteomes" id="UP000593594"/>
    </source>
</evidence>
<evidence type="ECO:0000259" key="3">
    <source>
        <dbReference type="Pfam" id="PF00725"/>
    </source>
</evidence>